<evidence type="ECO:0000313" key="4">
    <source>
        <dbReference type="WBParaSite" id="SSLN_0000216101-mRNA-1"/>
    </source>
</evidence>
<feature type="compositionally biased region" description="Polar residues" evidence="1">
    <location>
        <begin position="43"/>
        <end position="56"/>
    </location>
</feature>
<dbReference type="Gene3D" id="3.60.10.10">
    <property type="entry name" value="Endonuclease/exonuclease/phosphatase"/>
    <property type="match status" value="1"/>
</dbReference>
<protein>
    <submittedName>
        <fullName evidence="2 4">Uncharacterized protein</fullName>
    </submittedName>
</protein>
<dbReference type="SUPFAM" id="SSF56219">
    <property type="entry name" value="DNase I-like"/>
    <property type="match status" value="1"/>
</dbReference>
<reference evidence="4" key="1">
    <citation type="submission" date="2016-06" db="UniProtKB">
        <authorList>
            <consortium name="WormBaseParasite"/>
        </authorList>
    </citation>
    <scope>IDENTIFICATION</scope>
</reference>
<sequence length="228" mass="25138">MLGITSSTAGRSSQIEKSAVIKLKLTAIPPSTSPTQYPPGYSGESTHTSSLESPSLFRQSEERRTALVTRELARYKVKIAALSETRFSEQSKLEEVGASYTFFWSGRSKLEGRDAVVAFAIRNDIVGHLPCLPQGINDRLMSLHLPLQRDQFDTIISAYAPPMTSSDAAKTNGMRTCTHSWRLSMVSATPATEPIMLPGRQGWVPTVSVAVWITAFFFCERVQNTDSF</sequence>
<dbReference type="EMBL" id="UYSU01032168">
    <property type="protein sequence ID" value="VDL88476.1"/>
    <property type="molecule type" value="Genomic_DNA"/>
</dbReference>
<dbReference type="AlphaFoldDB" id="A0A183SCZ3"/>
<gene>
    <name evidence="2" type="ORF">SSLN_LOCUS2091</name>
</gene>
<proteinExistence type="predicted"/>
<evidence type="ECO:0000313" key="3">
    <source>
        <dbReference type="Proteomes" id="UP000275846"/>
    </source>
</evidence>
<dbReference type="InterPro" id="IPR036691">
    <property type="entry name" value="Endo/exonu/phosph_ase_sf"/>
</dbReference>
<feature type="region of interest" description="Disordered" evidence="1">
    <location>
        <begin position="31"/>
        <end position="56"/>
    </location>
</feature>
<organism evidence="4">
    <name type="scientific">Schistocephalus solidus</name>
    <name type="common">Tapeworm</name>
    <dbReference type="NCBI Taxonomy" id="70667"/>
    <lineage>
        <taxon>Eukaryota</taxon>
        <taxon>Metazoa</taxon>
        <taxon>Spiralia</taxon>
        <taxon>Lophotrochozoa</taxon>
        <taxon>Platyhelminthes</taxon>
        <taxon>Cestoda</taxon>
        <taxon>Eucestoda</taxon>
        <taxon>Diphyllobothriidea</taxon>
        <taxon>Diphyllobothriidae</taxon>
        <taxon>Schistocephalus</taxon>
    </lineage>
</organism>
<reference evidence="2 3" key="2">
    <citation type="submission" date="2018-11" db="EMBL/GenBank/DDBJ databases">
        <authorList>
            <consortium name="Pathogen Informatics"/>
        </authorList>
    </citation>
    <scope>NUCLEOTIDE SEQUENCE [LARGE SCALE GENOMIC DNA]</scope>
    <source>
        <strain evidence="2 3">NST_G2</strain>
    </source>
</reference>
<accession>A0A183SCZ3</accession>
<keyword evidence="3" id="KW-1185">Reference proteome</keyword>
<name>A0A183SCZ3_SCHSO</name>
<dbReference type="Proteomes" id="UP000275846">
    <property type="component" value="Unassembled WGS sequence"/>
</dbReference>
<evidence type="ECO:0000256" key="1">
    <source>
        <dbReference type="SAM" id="MobiDB-lite"/>
    </source>
</evidence>
<dbReference type="WBParaSite" id="SSLN_0000216101-mRNA-1">
    <property type="protein sequence ID" value="SSLN_0000216101-mRNA-1"/>
    <property type="gene ID" value="SSLN_0000216101"/>
</dbReference>
<evidence type="ECO:0000313" key="2">
    <source>
        <dbReference type="EMBL" id="VDL88476.1"/>
    </source>
</evidence>